<dbReference type="GO" id="GO:0032259">
    <property type="term" value="P:methylation"/>
    <property type="evidence" value="ECO:0007669"/>
    <property type="project" value="UniProtKB-KW"/>
</dbReference>
<keyword evidence="8" id="KW-0808">Transferase</keyword>
<evidence type="ECO:0000256" key="3">
    <source>
        <dbReference type="ARBA" id="ARBA00022747"/>
    </source>
</evidence>
<evidence type="ECO:0000313" key="9">
    <source>
        <dbReference type="Proteomes" id="UP000525298"/>
    </source>
</evidence>
<dbReference type="InterPro" id="IPR052021">
    <property type="entry name" value="Type-I_RS_S_subunit"/>
</dbReference>
<evidence type="ECO:0000313" key="8">
    <source>
        <dbReference type="EMBL" id="MBA2881796.1"/>
    </source>
</evidence>
<dbReference type="InterPro" id="IPR003356">
    <property type="entry name" value="DNA_methylase_A-5"/>
</dbReference>
<dbReference type="PROSITE" id="PS00092">
    <property type="entry name" value="N6_MTASE"/>
    <property type="match status" value="1"/>
</dbReference>
<dbReference type="EMBL" id="JACDUS010000005">
    <property type="protein sequence ID" value="MBA2881796.1"/>
    <property type="molecule type" value="Genomic_DNA"/>
</dbReference>
<dbReference type="SUPFAM" id="SSF116734">
    <property type="entry name" value="DNA methylase specificity domain"/>
    <property type="match status" value="2"/>
</dbReference>
<keyword evidence="9" id="KW-1185">Reference proteome</keyword>
<dbReference type="RefSeq" id="WP_181551449.1">
    <property type="nucleotide sequence ID" value="NZ_JACDUS010000005.1"/>
</dbReference>
<evidence type="ECO:0000259" key="7">
    <source>
        <dbReference type="Pfam" id="PF02384"/>
    </source>
</evidence>
<dbReference type="GO" id="GO:0008170">
    <property type="term" value="F:N-methyltransferase activity"/>
    <property type="evidence" value="ECO:0007669"/>
    <property type="project" value="InterPro"/>
</dbReference>
<dbReference type="Pfam" id="PF01420">
    <property type="entry name" value="Methylase_S"/>
    <property type="match status" value="1"/>
</dbReference>
<comment type="similarity">
    <text evidence="2">Belongs to the type-I restriction system S methylase family.</text>
</comment>
<feature type="coiled-coil region" evidence="5">
    <location>
        <begin position="1083"/>
        <end position="1110"/>
    </location>
</feature>
<feature type="domain" description="Type I restriction modification DNA specificity" evidence="6">
    <location>
        <begin position="925"/>
        <end position="1091"/>
    </location>
</feature>
<dbReference type="CDD" id="cd17260">
    <property type="entry name" value="RMtype1_S_EcoEI-TRD1-CR1_like"/>
    <property type="match status" value="1"/>
</dbReference>
<feature type="coiled-coil region" evidence="5">
    <location>
        <begin position="1271"/>
        <end position="1305"/>
    </location>
</feature>
<dbReference type="InterPro" id="IPR000055">
    <property type="entry name" value="Restrct_endonuc_typeI_TRD"/>
</dbReference>
<keyword evidence="3" id="KW-0680">Restriction system</keyword>
<dbReference type="PANTHER" id="PTHR30408:SF12">
    <property type="entry name" value="TYPE I RESTRICTION ENZYME MJAVIII SPECIFICITY SUBUNIT"/>
    <property type="match status" value="1"/>
</dbReference>
<evidence type="ECO:0000256" key="5">
    <source>
        <dbReference type="SAM" id="Coils"/>
    </source>
</evidence>
<comment type="similarity">
    <text evidence="1">Belongs to the N(4)/N(6)-methyltransferase family.</text>
</comment>
<evidence type="ECO:0000256" key="4">
    <source>
        <dbReference type="ARBA" id="ARBA00023125"/>
    </source>
</evidence>
<dbReference type="Gene3D" id="3.90.220.20">
    <property type="entry name" value="DNA methylase specificity domains"/>
    <property type="match status" value="2"/>
</dbReference>
<dbReference type="InterPro" id="IPR002052">
    <property type="entry name" value="DNA_methylase_N6_adenine_CS"/>
</dbReference>
<keyword evidence="8" id="KW-0489">Methyltransferase</keyword>
<dbReference type="PANTHER" id="PTHR30408">
    <property type="entry name" value="TYPE-1 RESTRICTION ENZYME ECOKI SPECIFICITY PROTEIN"/>
    <property type="match status" value="1"/>
</dbReference>
<name>A0A7W0HL67_9BACT</name>
<proteinExistence type="inferred from homology"/>
<dbReference type="SUPFAM" id="SSF53335">
    <property type="entry name" value="S-adenosyl-L-methionine-dependent methyltransferases"/>
    <property type="match status" value="1"/>
</dbReference>
<reference evidence="8 9" key="1">
    <citation type="submission" date="2020-07" db="EMBL/GenBank/DDBJ databases">
        <title>Genomic Encyclopedia of Type Strains, Phase IV (KMG-IV): sequencing the most valuable type-strain genomes for metagenomic binning, comparative biology and taxonomic classification.</title>
        <authorList>
            <person name="Goeker M."/>
        </authorList>
    </citation>
    <scope>NUCLEOTIDE SEQUENCE [LARGE SCALE GENOMIC DNA]</scope>
    <source>
        <strain evidence="8 9">DSM 17721</strain>
    </source>
</reference>
<dbReference type="GO" id="GO:0003677">
    <property type="term" value="F:DNA binding"/>
    <property type="evidence" value="ECO:0007669"/>
    <property type="project" value="UniProtKB-KW"/>
</dbReference>
<dbReference type="Gene3D" id="3.40.50.150">
    <property type="entry name" value="Vaccinia Virus protein VP39"/>
    <property type="match status" value="1"/>
</dbReference>
<feature type="domain" description="DNA methylase adenine-specific" evidence="7">
    <location>
        <begin position="403"/>
        <end position="662"/>
    </location>
</feature>
<dbReference type="Proteomes" id="UP000525298">
    <property type="component" value="Unassembled WGS sequence"/>
</dbReference>
<evidence type="ECO:0000259" key="6">
    <source>
        <dbReference type="Pfam" id="PF01420"/>
    </source>
</evidence>
<dbReference type="CDD" id="cd17273">
    <property type="entry name" value="RMtype1_S_EcoJA69PI-TRD1-CR1_like"/>
    <property type="match status" value="1"/>
</dbReference>
<dbReference type="GO" id="GO:0009307">
    <property type="term" value="P:DNA restriction-modification system"/>
    <property type="evidence" value="ECO:0007669"/>
    <property type="project" value="UniProtKB-KW"/>
</dbReference>
<protein>
    <submittedName>
        <fullName evidence="8">Type I restriction-modification system DNA methylase subunit</fullName>
    </submittedName>
</protein>
<dbReference type="Pfam" id="PF02384">
    <property type="entry name" value="N6_Mtase"/>
    <property type="match status" value="1"/>
</dbReference>
<accession>A0A7W0HL67</accession>
<keyword evidence="4" id="KW-0238">DNA-binding</keyword>
<gene>
    <name evidence="8" type="ORF">HNR65_002127</name>
</gene>
<comment type="caution">
    <text evidence="8">The sequence shown here is derived from an EMBL/GenBank/DDBJ whole genome shotgun (WGS) entry which is preliminary data.</text>
</comment>
<dbReference type="InterPro" id="IPR044946">
    <property type="entry name" value="Restrct_endonuc_typeI_TRD_sf"/>
</dbReference>
<dbReference type="PRINTS" id="PR00507">
    <property type="entry name" value="N12N6MTFRASE"/>
</dbReference>
<dbReference type="InterPro" id="IPR029063">
    <property type="entry name" value="SAM-dependent_MTases_sf"/>
</dbReference>
<keyword evidence="5" id="KW-0175">Coiled coil</keyword>
<sequence length="1307" mass="150112">MITQKNLVQMLKHLGFTKKKQSYIKHFIEHDAYLRVDLEQEEIFYPEDKGIIITDRQICNFSANENFVVLECVHRLLAKGYKPKHMELEPKWKVGHGASGGRADILIKDNKGKSLLIIECKTAGREHARAWRQTLQNGGQLFSYVQQDRSTQFICLYSADFIDGELFFTNHIITLKDNEKLLEEKKHSQPLSYKESGGADELFRAWAETYSKDFATKGIFEDDIPAYEIGKHHFSLKDLKSISSNDIQGKYHEFATILRQHNVSGHENAFDKLVNLFLCKIVDEANNPDNLKFYWKGIAYDSHFDLQDRLQLLYKAGMKEFLGEEVTYIDNAAIDDAFRFFKNDPDATRDTIKQYFRELKFYTNNDFAFIDVHNEKLFYQNAEVLLKIVRMLQDIHLKTDEQNQFLGDMFEGFLDQGIKQSEGQFFTPMPIVKFILSSLPVEKLIIEHEQPPNVIDYACGAGHFLNEYAMRIAPVVKQKKTDPLQNYYAAVRGVEKEYRLSKVAKVSAFMYGQNDIDIIYNDALSDNDKAKDACFSLLVSNPPYSVKGFLETLSPSDRERFELTKCVDEKSYASNNSIETFFLERAKQLLKPDGVAGIILPISILSKGSIRATAKKRNIYVTAREILLKYFDIVAITEFGSGTFGKTGTHTITLFLHRRKEDPAPALHYKNRIESWFSGYDDKSVVFKDEHFLRKYCNLLEYQLDDYKSLLKGYPNKTLLDTDVFKAYRKDFENFAETKYRKKQKTFKNLSKKDQQDEMEGKFITYIQNIEKEKLYYFILTSLNPTQTVIVRSPSSNAEMKKFLGYEWSSAKGNEGIKYLGGQTVTIEKDEEGEEVLEQDDKRVLENLLNLDNIQTPLYDPGNLSNPEKINSLIRANFNGETVHIPEELNDYVTTAWLTDMLDFSRKEFNKAISLTPKKASMVESKWELVKLDEIAEIVSGGTPNTSTSTYWENGDICWASLVDTKKKYLTDTERKITKEGLENSSAKLLPVNSVLFSSRATIGEISINKVPTATNQGFKNFVCKGDKIHYEYLYEVLAYCTEKIQNLVDSGTKYKEVNTTAIKNFKIPLPPFEVQGQIVTECKEVDKEAKQAQEEIGRAEAGIEEILSDWLDKGYFIKKIEEISVTNPSKKEISDIGDEVIVSFVEMSSLGKGFIAHKEDRPLNDLRKGTYTYFREEDIIIAKITPCMENGKCAVAKGLARGIGFGSTEFHVIRTDQNRALPEYVFAFLNREVVRKQAEAQMTGSSGHRRVPISFYEQFTIPLPGDLETQKTLIRQIQKHKDAIKEAKEILENCEKRKGEILQKYL</sequence>
<organism evidence="8 9">
    <name type="scientific">Desulfosalsimonas propionicica</name>
    <dbReference type="NCBI Taxonomy" id="332175"/>
    <lineage>
        <taxon>Bacteria</taxon>
        <taxon>Pseudomonadati</taxon>
        <taxon>Thermodesulfobacteriota</taxon>
        <taxon>Desulfobacteria</taxon>
        <taxon>Desulfobacterales</taxon>
        <taxon>Desulfosalsimonadaceae</taxon>
        <taxon>Desulfosalsimonas</taxon>
    </lineage>
</organism>
<evidence type="ECO:0000256" key="2">
    <source>
        <dbReference type="ARBA" id="ARBA00010923"/>
    </source>
</evidence>
<evidence type="ECO:0000256" key="1">
    <source>
        <dbReference type="ARBA" id="ARBA00006594"/>
    </source>
</evidence>